<reference evidence="3 4" key="1">
    <citation type="submission" date="2019-01" db="EMBL/GenBank/DDBJ databases">
        <title>Ktedonosporobacter rubrisoli SCAWS-G2.</title>
        <authorList>
            <person name="Huang Y."/>
            <person name="Yan B."/>
        </authorList>
    </citation>
    <scope>NUCLEOTIDE SEQUENCE [LARGE SCALE GENOMIC DNA]</scope>
    <source>
        <strain evidence="3 4">SCAWS-G2</strain>
    </source>
</reference>
<evidence type="ECO:0000259" key="2">
    <source>
        <dbReference type="PROSITE" id="PS51898"/>
    </source>
</evidence>
<proteinExistence type="predicted"/>
<dbReference type="GO" id="GO:0015074">
    <property type="term" value="P:DNA integration"/>
    <property type="evidence" value="ECO:0007669"/>
    <property type="project" value="InterPro"/>
</dbReference>
<dbReference type="OrthoDB" id="144326at2"/>
<dbReference type="AlphaFoldDB" id="A0A4P6JQ75"/>
<sequence length="170" mass="19533">MSKYRHQGKDPQQSRSRALNRQLRPLALGFDSQMRADFMESDLNRPTLNKPVHDLSLPIKDTLMMCLLIEHALRISELVGLNIENFDQSAGTAVIYSPKKSAWVTHRLKKHTRLALDLYLAEEQRSTNPLFCGYQMVKKPDSRITRYGAYNRAEILLTYSSRVSAVRLTP</sequence>
<evidence type="ECO:0000313" key="4">
    <source>
        <dbReference type="Proteomes" id="UP000290365"/>
    </source>
</evidence>
<name>A0A4P6JQ75_KTERU</name>
<protein>
    <recommendedName>
        <fullName evidence="2">Tyr recombinase domain-containing protein</fullName>
    </recommendedName>
</protein>
<evidence type="ECO:0000256" key="1">
    <source>
        <dbReference type="ARBA" id="ARBA00023172"/>
    </source>
</evidence>
<organism evidence="3 4">
    <name type="scientific">Ktedonosporobacter rubrisoli</name>
    <dbReference type="NCBI Taxonomy" id="2509675"/>
    <lineage>
        <taxon>Bacteria</taxon>
        <taxon>Bacillati</taxon>
        <taxon>Chloroflexota</taxon>
        <taxon>Ktedonobacteria</taxon>
        <taxon>Ktedonobacterales</taxon>
        <taxon>Ktedonosporobacteraceae</taxon>
        <taxon>Ktedonosporobacter</taxon>
    </lineage>
</organism>
<dbReference type="KEGG" id="kbs:EPA93_16285"/>
<dbReference type="GO" id="GO:0003677">
    <property type="term" value="F:DNA binding"/>
    <property type="evidence" value="ECO:0007669"/>
    <property type="project" value="InterPro"/>
</dbReference>
<dbReference type="Gene3D" id="1.10.443.10">
    <property type="entry name" value="Intergrase catalytic core"/>
    <property type="match status" value="1"/>
</dbReference>
<keyword evidence="1" id="KW-0233">DNA recombination</keyword>
<dbReference type="Proteomes" id="UP000290365">
    <property type="component" value="Chromosome"/>
</dbReference>
<dbReference type="InterPro" id="IPR011010">
    <property type="entry name" value="DNA_brk_join_enz"/>
</dbReference>
<dbReference type="GO" id="GO:0006310">
    <property type="term" value="P:DNA recombination"/>
    <property type="evidence" value="ECO:0007669"/>
    <property type="project" value="UniProtKB-KW"/>
</dbReference>
<gene>
    <name evidence="3" type="ORF">EPA93_16285</name>
</gene>
<dbReference type="InterPro" id="IPR013762">
    <property type="entry name" value="Integrase-like_cat_sf"/>
</dbReference>
<keyword evidence="4" id="KW-1185">Reference proteome</keyword>
<dbReference type="Pfam" id="PF00589">
    <property type="entry name" value="Phage_integrase"/>
    <property type="match status" value="1"/>
</dbReference>
<evidence type="ECO:0000313" key="3">
    <source>
        <dbReference type="EMBL" id="QBD77465.1"/>
    </source>
</evidence>
<dbReference type="PROSITE" id="PS51898">
    <property type="entry name" value="TYR_RECOMBINASE"/>
    <property type="match status" value="1"/>
</dbReference>
<feature type="domain" description="Tyr recombinase" evidence="2">
    <location>
        <begin position="29"/>
        <end position="170"/>
    </location>
</feature>
<dbReference type="SUPFAM" id="SSF56349">
    <property type="entry name" value="DNA breaking-rejoining enzymes"/>
    <property type="match status" value="1"/>
</dbReference>
<accession>A0A4P6JQ75</accession>
<dbReference type="EMBL" id="CP035758">
    <property type="protein sequence ID" value="QBD77465.1"/>
    <property type="molecule type" value="Genomic_DNA"/>
</dbReference>
<dbReference type="InterPro" id="IPR002104">
    <property type="entry name" value="Integrase_catalytic"/>
</dbReference>